<comment type="caution">
    <text evidence="2">The sequence shown here is derived from an EMBL/GenBank/DDBJ whole genome shotgun (WGS) entry which is preliminary data.</text>
</comment>
<proteinExistence type="predicted"/>
<feature type="transmembrane region" description="Helical" evidence="1">
    <location>
        <begin position="87"/>
        <end position="104"/>
    </location>
</feature>
<gene>
    <name evidence="2" type="ORF">J2Z22_001140</name>
</gene>
<dbReference type="EMBL" id="JAUSUY010000004">
    <property type="protein sequence ID" value="MDT3425621.1"/>
    <property type="molecule type" value="Genomic_DNA"/>
</dbReference>
<evidence type="ECO:0000313" key="3">
    <source>
        <dbReference type="Proteomes" id="UP001248709"/>
    </source>
</evidence>
<organism evidence="2 3">
    <name type="scientific">Paenibacillus forsythiae</name>
    <dbReference type="NCBI Taxonomy" id="365616"/>
    <lineage>
        <taxon>Bacteria</taxon>
        <taxon>Bacillati</taxon>
        <taxon>Bacillota</taxon>
        <taxon>Bacilli</taxon>
        <taxon>Bacillales</taxon>
        <taxon>Paenibacillaceae</taxon>
        <taxon>Paenibacillus</taxon>
    </lineage>
</organism>
<evidence type="ECO:0000256" key="1">
    <source>
        <dbReference type="SAM" id="Phobius"/>
    </source>
</evidence>
<name>A0ABU3H479_9BACL</name>
<reference evidence="2 3" key="1">
    <citation type="submission" date="2023-07" db="EMBL/GenBank/DDBJ databases">
        <title>Genomic Encyclopedia of Type Strains, Phase IV (KMG-IV): sequencing the most valuable type-strain genomes for metagenomic binning, comparative biology and taxonomic classification.</title>
        <authorList>
            <person name="Goeker M."/>
        </authorList>
    </citation>
    <scope>NUCLEOTIDE SEQUENCE [LARGE SCALE GENOMIC DNA]</scope>
    <source>
        <strain evidence="2 3">T98</strain>
    </source>
</reference>
<dbReference type="Proteomes" id="UP001248709">
    <property type="component" value="Unassembled WGS sequence"/>
</dbReference>
<sequence>MTQYIDFRMRNGLIRLVLVIFLAIALPASAFADWIGHAAQKSGTESIDRQERHLGAVSARLHPPQHLPAPASRLSYEPTAAAMPEPYLLPGLAALFYPLIVKLLKRLLLYPLKYTSNYVASAFGS</sequence>
<accession>A0ABU3H479</accession>
<evidence type="ECO:0000313" key="2">
    <source>
        <dbReference type="EMBL" id="MDT3425621.1"/>
    </source>
</evidence>
<keyword evidence="1" id="KW-1133">Transmembrane helix</keyword>
<keyword evidence="3" id="KW-1185">Reference proteome</keyword>
<keyword evidence="1" id="KW-0472">Membrane</keyword>
<dbReference type="RefSeq" id="WP_156940279.1">
    <property type="nucleotide sequence ID" value="NZ_JAUSUY010000004.1"/>
</dbReference>
<protein>
    <submittedName>
        <fullName evidence="2">Uncharacterized protein</fullName>
    </submittedName>
</protein>
<keyword evidence="1" id="KW-0812">Transmembrane</keyword>